<evidence type="ECO:0000313" key="13">
    <source>
        <dbReference type="Proteomes" id="UP000287171"/>
    </source>
</evidence>
<dbReference type="GO" id="GO:0007018">
    <property type="term" value="P:microtubule-based movement"/>
    <property type="evidence" value="ECO:0007669"/>
    <property type="project" value="TreeGrafter"/>
</dbReference>
<dbReference type="PRINTS" id="PR00381">
    <property type="entry name" value="KINESINLIGHT"/>
</dbReference>
<feature type="repeat" description="TPR" evidence="10">
    <location>
        <begin position="697"/>
        <end position="730"/>
    </location>
</feature>
<dbReference type="InterPro" id="IPR019734">
    <property type="entry name" value="TPR_rpt"/>
</dbReference>
<dbReference type="GO" id="GO:0005871">
    <property type="term" value="C:kinesin complex"/>
    <property type="evidence" value="ECO:0007669"/>
    <property type="project" value="InterPro"/>
</dbReference>
<keyword evidence="7" id="KW-0175">Coiled coil</keyword>
<dbReference type="InterPro" id="IPR002151">
    <property type="entry name" value="Kinesin_light"/>
</dbReference>
<evidence type="ECO:0000313" key="12">
    <source>
        <dbReference type="EMBL" id="GCE31353.1"/>
    </source>
</evidence>
<dbReference type="Gene3D" id="3.40.50.300">
    <property type="entry name" value="P-loop containing nucleotide triphosphate hydrolases"/>
    <property type="match status" value="1"/>
</dbReference>
<comment type="similarity">
    <text evidence="2">Belongs to the kinesin light chain family.</text>
</comment>
<dbReference type="Pfam" id="PF13374">
    <property type="entry name" value="TPR_10"/>
    <property type="match status" value="2"/>
</dbReference>
<evidence type="ECO:0000256" key="4">
    <source>
        <dbReference type="ARBA" id="ARBA00022701"/>
    </source>
</evidence>
<dbReference type="AlphaFoldDB" id="A0A402BJ10"/>
<dbReference type="SMART" id="SM00530">
    <property type="entry name" value="HTH_XRE"/>
    <property type="match status" value="1"/>
</dbReference>
<dbReference type="OrthoDB" id="136988at2"/>
<dbReference type="NCBIfam" id="NF040586">
    <property type="entry name" value="FxSxx_TPR"/>
    <property type="match status" value="1"/>
</dbReference>
<keyword evidence="8" id="KW-0505">Motor protein</keyword>
<dbReference type="InterPro" id="IPR001387">
    <property type="entry name" value="Cro/C1-type_HTH"/>
</dbReference>
<sequence>MNSFLSGPFSDILKHLRKQKKVSQKKLALRLGMHINTIGKWERGICLPDSKGIVLELAKQLSLNEQETRQLLEASLTAVSTYWNVPYQRNPFFTGRDDILEHIHTTFSQEAAVAFPQPLALSGLGGIGKTQTALAYAYIHALEYDGVFWISSESSEQIMRSFSIIASCLSLPQTSDQDQQKIVNAVLHWFARHRNYLLIYDNVEDLDLLQSFFPLALPDGHILLTTRLQVTEPVAMSLPLNPFPDEQGMLLLLRRIKRVAMNDPLTGISLQEQTLACKISQTLGGLPLALDQAGAYLLETGSNFSDYLHFYEQKHQVLLTRRGRIPTNHPASVTTTFLLAFERLRLQHASIIHVLQVCAFLDADMIPDALFIEGADQVEVPVHASPKYEKFVFNEIMELFRLQSLLQRDNQNSTFSLHRLLQTVLRNEMDEETYKDVIQQCVDLLNETFPLDILSLEQWTWCQQLIPHVLNCLNFAQQRHYNSCSVALLLHKAAKYLQEQGQYAHAESFFLQTLQMYEQLVDSSHPRNILALNDLGWLYYNQGSYEQAEKIYRQALHICQEYLDPMHTSVALVLNNLAVLSANQGQYEQAERMYLQALKSHEYHLGSDHPETVASLNNLAILYHHQGRYEKSKQLFHRSLQSKEKQLGVDHPLTATTRSNLALVYLDQGEYEQAETLFLHALKVREEHLGPIHPLTAQNLSNLAKLYGQQGKYEQAENYALRALRICEEHLGLEHPSTANTLSILGRLYYKQGKYEVAEPIILRVLEIRKKGFGLFHPRTAFAMNNVALLYIDQRKYQEAEPFVTQALKICEDQLGMKHPWTAIMLSTLATLYTHQMDYAKAKPLYLHALSIQEECFSPYHPDISDTLHAFAILYQKQDNRIEAQPLLQRAYMIRKRTFGSHHPDTSLLLMLIDEMKEALLFSEK</sequence>
<dbReference type="InterPro" id="IPR010982">
    <property type="entry name" value="Lambda_DNA-bd_dom_sf"/>
</dbReference>
<evidence type="ECO:0000256" key="9">
    <source>
        <dbReference type="ARBA" id="ARBA00023212"/>
    </source>
</evidence>
<dbReference type="GO" id="GO:0019894">
    <property type="term" value="F:kinesin binding"/>
    <property type="evidence" value="ECO:0007669"/>
    <property type="project" value="TreeGrafter"/>
</dbReference>
<keyword evidence="4" id="KW-0493">Microtubule</keyword>
<evidence type="ECO:0000256" key="8">
    <source>
        <dbReference type="ARBA" id="ARBA00023175"/>
    </source>
</evidence>
<evidence type="ECO:0000256" key="1">
    <source>
        <dbReference type="ARBA" id="ARBA00004245"/>
    </source>
</evidence>
<accession>A0A402BJ10</accession>
<dbReference type="PANTHER" id="PTHR45783:SF3">
    <property type="entry name" value="KINESIN LIGHT CHAIN"/>
    <property type="match status" value="1"/>
</dbReference>
<dbReference type="Pfam" id="PF25000">
    <property type="entry name" value="DUF7779"/>
    <property type="match status" value="1"/>
</dbReference>
<dbReference type="SMART" id="SM00028">
    <property type="entry name" value="TPR"/>
    <property type="match status" value="9"/>
</dbReference>
<reference evidence="13" key="1">
    <citation type="submission" date="2018-12" db="EMBL/GenBank/DDBJ databases">
        <title>Tengunoibacter tsumagoiensis gen. nov., sp. nov., Dictyobacter kobayashii sp. nov., D. alpinus sp. nov., and D. joshuensis sp. nov. and description of Dictyobacteraceae fam. nov. within the order Ktedonobacterales isolated from Tengu-no-mugimeshi.</title>
        <authorList>
            <person name="Wang C.M."/>
            <person name="Zheng Y."/>
            <person name="Sakai Y."/>
            <person name="Toyoda A."/>
            <person name="Minakuchi Y."/>
            <person name="Abe K."/>
            <person name="Yokota A."/>
            <person name="Yabe S."/>
        </authorList>
    </citation>
    <scope>NUCLEOTIDE SEQUENCE [LARGE SCALE GENOMIC DNA]</scope>
    <source>
        <strain evidence="13">Uno16</strain>
    </source>
</reference>
<dbReference type="GO" id="GO:0003677">
    <property type="term" value="F:DNA binding"/>
    <property type="evidence" value="ECO:0007669"/>
    <property type="project" value="InterPro"/>
</dbReference>
<dbReference type="EMBL" id="BIFT01000002">
    <property type="protein sequence ID" value="GCE31353.1"/>
    <property type="molecule type" value="Genomic_DNA"/>
</dbReference>
<feature type="repeat" description="TPR" evidence="10">
    <location>
        <begin position="613"/>
        <end position="646"/>
    </location>
</feature>
<evidence type="ECO:0000256" key="3">
    <source>
        <dbReference type="ARBA" id="ARBA00022490"/>
    </source>
</evidence>
<keyword evidence="13" id="KW-1185">Reference proteome</keyword>
<keyword evidence="3" id="KW-0963">Cytoplasm</keyword>
<dbReference type="Pfam" id="PF13424">
    <property type="entry name" value="TPR_12"/>
    <property type="match status" value="4"/>
</dbReference>
<dbReference type="GO" id="GO:0005874">
    <property type="term" value="C:microtubule"/>
    <property type="evidence" value="ECO:0007669"/>
    <property type="project" value="UniProtKB-KW"/>
</dbReference>
<keyword evidence="9" id="KW-0206">Cytoskeleton</keyword>
<dbReference type="Proteomes" id="UP000287171">
    <property type="component" value="Unassembled WGS sequence"/>
</dbReference>
<dbReference type="InterPro" id="IPR056681">
    <property type="entry name" value="DUF7779"/>
</dbReference>
<name>A0A402BJ10_9CHLR</name>
<dbReference type="GO" id="GO:0043531">
    <property type="term" value="F:ADP binding"/>
    <property type="evidence" value="ECO:0007669"/>
    <property type="project" value="InterPro"/>
</dbReference>
<dbReference type="InterPro" id="IPR027417">
    <property type="entry name" value="P-loop_NTPase"/>
</dbReference>
<dbReference type="Pfam" id="PF00931">
    <property type="entry name" value="NB-ARC"/>
    <property type="match status" value="1"/>
</dbReference>
<evidence type="ECO:0000256" key="5">
    <source>
        <dbReference type="ARBA" id="ARBA00022737"/>
    </source>
</evidence>
<dbReference type="RefSeq" id="WP_126631330.1">
    <property type="nucleotide sequence ID" value="NZ_BIFT01000002.1"/>
</dbReference>
<dbReference type="SUPFAM" id="SSF52540">
    <property type="entry name" value="P-loop containing nucleoside triphosphate hydrolases"/>
    <property type="match status" value="1"/>
</dbReference>
<evidence type="ECO:0000256" key="2">
    <source>
        <dbReference type="ARBA" id="ARBA00009622"/>
    </source>
</evidence>
<evidence type="ECO:0000256" key="6">
    <source>
        <dbReference type="ARBA" id="ARBA00022803"/>
    </source>
</evidence>
<keyword evidence="6 10" id="KW-0802">TPR repeat</keyword>
<dbReference type="PROSITE" id="PS50943">
    <property type="entry name" value="HTH_CROC1"/>
    <property type="match status" value="1"/>
</dbReference>
<dbReference type="Gene3D" id="1.10.260.40">
    <property type="entry name" value="lambda repressor-like DNA-binding domains"/>
    <property type="match status" value="1"/>
</dbReference>
<feature type="repeat" description="TPR" evidence="10">
    <location>
        <begin position="529"/>
        <end position="562"/>
    </location>
</feature>
<dbReference type="Gene3D" id="1.25.40.10">
    <property type="entry name" value="Tetratricopeptide repeat domain"/>
    <property type="match status" value="3"/>
</dbReference>
<dbReference type="Pfam" id="PF01381">
    <property type="entry name" value="HTH_3"/>
    <property type="match status" value="1"/>
</dbReference>
<dbReference type="SUPFAM" id="SSF47413">
    <property type="entry name" value="lambda repressor-like DNA-binding domains"/>
    <property type="match status" value="1"/>
</dbReference>
<feature type="repeat" description="TPR" evidence="10">
    <location>
        <begin position="655"/>
        <end position="688"/>
    </location>
</feature>
<evidence type="ECO:0000259" key="11">
    <source>
        <dbReference type="PROSITE" id="PS50943"/>
    </source>
</evidence>
<keyword evidence="5" id="KW-0677">Repeat</keyword>
<gene>
    <name evidence="12" type="ORF">KDA_68370</name>
</gene>
<evidence type="ECO:0000256" key="7">
    <source>
        <dbReference type="ARBA" id="ARBA00023054"/>
    </source>
</evidence>
<organism evidence="12 13">
    <name type="scientific">Dictyobacter alpinus</name>
    <dbReference type="NCBI Taxonomy" id="2014873"/>
    <lineage>
        <taxon>Bacteria</taxon>
        <taxon>Bacillati</taxon>
        <taxon>Chloroflexota</taxon>
        <taxon>Ktedonobacteria</taxon>
        <taxon>Ktedonobacterales</taxon>
        <taxon>Dictyobacteraceae</taxon>
        <taxon>Dictyobacter</taxon>
    </lineage>
</organism>
<protein>
    <submittedName>
        <fullName evidence="12">Tetratricopeptide repeat protein</fullName>
    </submittedName>
</protein>
<dbReference type="GO" id="GO:0005737">
    <property type="term" value="C:cytoplasm"/>
    <property type="evidence" value="ECO:0007669"/>
    <property type="project" value="TreeGrafter"/>
</dbReference>
<proteinExistence type="inferred from homology"/>
<dbReference type="PROSITE" id="PS50005">
    <property type="entry name" value="TPR"/>
    <property type="match status" value="5"/>
</dbReference>
<feature type="domain" description="HTH cro/C1-type" evidence="11">
    <location>
        <begin position="13"/>
        <end position="51"/>
    </location>
</feature>
<dbReference type="CDD" id="cd00093">
    <property type="entry name" value="HTH_XRE"/>
    <property type="match status" value="1"/>
</dbReference>
<evidence type="ECO:0000256" key="10">
    <source>
        <dbReference type="PROSITE-ProRule" id="PRU00339"/>
    </source>
</evidence>
<feature type="repeat" description="TPR" evidence="10">
    <location>
        <begin position="739"/>
        <end position="772"/>
    </location>
</feature>
<dbReference type="InterPro" id="IPR011990">
    <property type="entry name" value="TPR-like_helical_dom_sf"/>
</dbReference>
<dbReference type="SUPFAM" id="SSF48452">
    <property type="entry name" value="TPR-like"/>
    <property type="match status" value="3"/>
</dbReference>
<dbReference type="InterPro" id="IPR002182">
    <property type="entry name" value="NB-ARC"/>
</dbReference>
<comment type="caution">
    <text evidence="12">The sequence shown here is derived from an EMBL/GenBank/DDBJ whole genome shotgun (WGS) entry which is preliminary data.</text>
</comment>
<dbReference type="PANTHER" id="PTHR45783">
    <property type="entry name" value="KINESIN LIGHT CHAIN"/>
    <property type="match status" value="1"/>
</dbReference>
<comment type="subcellular location">
    <subcellularLocation>
        <location evidence="1">Cytoplasm</location>
        <location evidence="1">Cytoskeleton</location>
    </subcellularLocation>
</comment>